<dbReference type="InterPro" id="IPR020846">
    <property type="entry name" value="MFS_dom"/>
</dbReference>
<feature type="region of interest" description="Disordered" evidence="5">
    <location>
        <begin position="1"/>
        <end position="34"/>
    </location>
</feature>
<dbReference type="Proteomes" id="UP000016922">
    <property type="component" value="Unassembled WGS sequence"/>
</dbReference>
<dbReference type="PANTHER" id="PTHR23501">
    <property type="entry name" value="MAJOR FACILITATOR SUPERFAMILY"/>
    <property type="match status" value="1"/>
</dbReference>
<protein>
    <submittedName>
        <fullName evidence="8">MFS general substrate transporter</fullName>
    </submittedName>
</protein>
<dbReference type="GO" id="GO:0022857">
    <property type="term" value="F:transmembrane transporter activity"/>
    <property type="evidence" value="ECO:0007669"/>
    <property type="project" value="InterPro"/>
</dbReference>
<dbReference type="InterPro" id="IPR036259">
    <property type="entry name" value="MFS_trans_sf"/>
</dbReference>
<sequence>MEDNHVKRVEETITATNHRDDENTEKIEKSMSSSEMMKLSQPPIISIAEENQIRHLTGWRLYLLTTGLCLSVFLSSLDITIVSTSLAAIANDFHVSDQASWIVSSYLLTYSSFIIVWAKLSDIFGRKTFLTIALVLFLLFSGVCGGAKTLIQLIIFRAFQGVGGAGIFAMTPAIIAEMVPSNKFAKYNALASSAIGISFLMGPLVGGVISDRLSWRWIFFINLPVGTVAAVLALVSMPTNFPNHQQPLQREHSLFRDASIRIDFPGFLLFLISSLLLVCALQEAGTEYAWSSALVISFLTISAVCWMLLFAWQRFIAKRQSAREPVLPWKFLKHRVLMGAFLTALFAGVPFTAIIIEYPQRFQVVNCASSLNAGVRLLPFSLPCALGSALTGGLTSSLRIPPIFVVLAGTILQTVGLALEFSVNTSLRVPAPQYGYEALVGFGVGLTLTTLLSIAGFAVEGPDRAVALSGVTQLRVLGGTVGVSMVTNLLNSHVKASLASILPPYAVRLILETTQAIEFLDPPTQDKVRLVFADGYKIGTGAVLGFTTLQFLSILLMWEKTPRKIPR</sequence>
<dbReference type="GeneID" id="19461946"/>
<evidence type="ECO:0000256" key="2">
    <source>
        <dbReference type="ARBA" id="ARBA00022692"/>
    </source>
</evidence>
<dbReference type="OMA" id="HRIMEDI"/>
<comment type="subcellular location">
    <subcellularLocation>
        <location evidence="1">Membrane</location>
        <topology evidence="1">Multi-pass membrane protein</topology>
    </subcellularLocation>
</comment>
<proteinExistence type="predicted"/>
<evidence type="ECO:0000256" key="6">
    <source>
        <dbReference type="SAM" id="Phobius"/>
    </source>
</evidence>
<evidence type="ECO:0000256" key="5">
    <source>
        <dbReference type="SAM" id="MobiDB-lite"/>
    </source>
</evidence>
<keyword evidence="2 6" id="KW-0812">Transmembrane</keyword>
<dbReference type="PANTHER" id="PTHR23501:SF43">
    <property type="entry name" value="MULTIDRUG TRANSPORTER, PUTATIVE (AFU_ORTHOLOGUE AFUA_6G03040)-RELATED"/>
    <property type="match status" value="1"/>
</dbReference>
<feature type="transmembrane region" description="Helical" evidence="6">
    <location>
        <begin position="538"/>
        <end position="558"/>
    </location>
</feature>
<dbReference type="SUPFAM" id="SSF103473">
    <property type="entry name" value="MFS general substrate transporter"/>
    <property type="match status" value="1"/>
</dbReference>
<reference evidence="8 9" key="1">
    <citation type="journal article" date="2013" name="BMC Genomics">
        <title>Genomics-driven discovery of the pneumocandin biosynthetic gene cluster in the fungus Glarea lozoyensis.</title>
        <authorList>
            <person name="Chen L."/>
            <person name="Yue Q."/>
            <person name="Zhang X."/>
            <person name="Xiang M."/>
            <person name="Wang C."/>
            <person name="Li S."/>
            <person name="Che Y."/>
            <person name="Ortiz-Lopez F.J."/>
            <person name="Bills G.F."/>
            <person name="Liu X."/>
            <person name="An Z."/>
        </authorList>
    </citation>
    <scope>NUCLEOTIDE SEQUENCE [LARGE SCALE GENOMIC DNA]</scope>
    <source>
        <strain evidence="9">ATCC 20868 / MF5171</strain>
    </source>
</reference>
<dbReference type="KEGG" id="glz:GLAREA_02890"/>
<accession>S3D4H2</accession>
<dbReference type="GO" id="GO:0005886">
    <property type="term" value="C:plasma membrane"/>
    <property type="evidence" value="ECO:0007669"/>
    <property type="project" value="TreeGrafter"/>
</dbReference>
<feature type="transmembrane region" description="Helical" evidence="6">
    <location>
        <begin position="61"/>
        <end position="87"/>
    </location>
</feature>
<evidence type="ECO:0000256" key="4">
    <source>
        <dbReference type="ARBA" id="ARBA00023136"/>
    </source>
</evidence>
<dbReference type="PROSITE" id="PS50850">
    <property type="entry name" value="MFS"/>
    <property type="match status" value="1"/>
</dbReference>
<evidence type="ECO:0000256" key="3">
    <source>
        <dbReference type="ARBA" id="ARBA00022989"/>
    </source>
</evidence>
<dbReference type="Pfam" id="PF07690">
    <property type="entry name" value="MFS_1"/>
    <property type="match status" value="1"/>
</dbReference>
<evidence type="ECO:0000313" key="8">
    <source>
        <dbReference type="EMBL" id="EPE26976.1"/>
    </source>
</evidence>
<dbReference type="RefSeq" id="XP_008086166.1">
    <property type="nucleotide sequence ID" value="XM_008087975.1"/>
</dbReference>
<dbReference type="eggNOG" id="KOG0254">
    <property type="taxonomic scope" value="Eukaryota"/>
</dbReference>
<evidence type="ECO:0000313" key="9">
    <source>
        <dbReference type="Proteomes" id="UP000016922"/>
    </source>
</evidence>
<feature type="transmembrane region" description="Helical" evidence="6">
    <location>
        <begin position="258"/>
        <end position="278"/>
    </location>
</feature>
<feature type="transmembrane region" description="Helical" evidence="6">
    <location>
        <begin position="129"/>
        <end position="148"/>
    </location>
</feature>
<dbReference type="EMBL" id="KE145370">
    <property type="protein sequence ID" value="EPE26976.1"/>
    <property type="molecule type" value="Genomic_DNA"/>
</dbReference>
<organism evidence="8 9">
    <name type="scientific">Glarea lozoyensis (strain ATCC 20868 / MF5171)</name>
    <dbReference type="NCBI Taxonomy" id="1116229"/>
    <lineage>
        <taxon>Eukaryota</taxon>
        <taxon>Fungi</taxon>
        <taxon>Dikarya</taxon>
        <taxon>Ascomycota</taxon>
        <taxon>Pezizomycotina</taxon>
        <taxon>Leotiomycetes</taxon>
        <taxon>Helotiales</taxon>
        <taxon>Helotiaceae</taxon>
        <taxon>Glarea</taxon>
    </lineage>
</organism>
<feature type="transmembrane region" description="Helical" evidence="6">
    <location>
        <begin position="435"/>
        <end position="459"/>
    </location>
</feature>
<feature type="transmembrane region" description="Helical" evidence="6">
    <location>
        <begin position="403"/>
        <end position="423"/>
    </location>
</feature>
<dbReference type="AlphaFoldDB" id="S3D4H2"/>
<feature type="domain" description="Major facilitator superfamily (MFS) profile" evidence="7">
    <location>
        <begin position="64"/>
        <end position="565"/>
    </location>
</feature>
<dbReference type="OrthoDB" id="440553at2759"/>
<evidence type="ECO:0000256" key="1">
    <source>
        <dbReference type="ARBA" id="ARBA00004141"/>
    </source>
</evidence>
<feature type="transmembrane region" description="Helical" evidence="6">
    <location>
        <begin position="336"/>
        <end position="356"/>
    </location>
</feature>
<feature type="transmembrane region" description="Helical" evidence="6">
    <location>
        <begin position="187"/>
        <end position="209"/>
    </location>
</feature>
<evidence type="ECO:0000259" key="7">
    <source>
        <dbReference type="PROSITE" id="PS50850"/>
    </source>
</evidence>
<keyword evidence="4 6" id="KW-0472">Membrane</keyword>
<feature type="transmembrane region" description="Helical" evidence="6">
    <location>
        <begin position="215"/>
        <end position="237"/>
    </location>
</feature>
<dbReference type="PRINTS" id="PR01036">
    <property type="entry name" value="TCRTETB"/>
</dbReference>
<dbReference type="Gene3D" id="1.20.1720.10">
    <property type="entry name" value="Multidrug resistance protein D"/>
    <property type="match status" value="1"/>
</dbReference>
<feature type="transmembrane region" description="Helical" evidence="6">
    <location>
        <begin position="290"/>
        <end position="315"/>
    </location>
</feature>
<keyword evidence="9" id="KW-1185">Reference proteome</keyword>
<dbReference type="HOGENOM" id="CLU_000960_22_2_1"/>
<keyword evidence="3 6" id="KW-1133">Transmembrane helix</keyword>
<dbReference type="InterPro" id="IPR011701">
    <property type="entry name" value="MFS"/>
</dbReference>
<gene>
    <name evidence="8" type="ORF">GLAREA_02890</name>
</gene>
<feature type="transmembrane region" description="Helical" evidence="6">
    <location>
        <begin position="99"/>
        <end position="117"/>
    </location>
</feature>
<name>S3D4H2_GLAL2</name>
<feature type="compositionally biased region" description="Basic and acidic residues" evidence="5">
    <location>
        <begin position="1"/>
        <end position="29"/>
    </location>
</feature>